<feature type="transmembrane region" description="Helical" evidence="1">
    <location>
        <begin position="21"/>
        <end position="38"/>
    </location>
</feature>
<proteinExistence type="predicted"/>
<keyword evidence="1" id="KW-1133">Transmembrane helix</keyword>
<organism evidence="2 3">
    <name type="scientific">Alkalibaculum bacchi</name>
    <dbReference type="NCBI Taxonomy" id="645887"/>
    <lineage>
        <taxon>Bacteria</taxon>
        <taxon>Bacillati</taxon>
        <taxon>Bacillota</taxon>
        <taxon>Clostridia</taxon>
        <taxon>Eubacteriales</taxon>
        <taxon>Eubacteriaceae</taxon>
        <taxon>Alkalibaculum</taxon>
    </lineage>
</organism>
<sequence length="94" mass="10711">METSKIIDPTNKGIKKKVSGKMFFLISIIGILLFLLLAKAFLASLHYIIITPIFLFLLIKGGKYIFSFCLFIFKFVINFFAVFIALGCLIYIFS</sequence>
<dbReference type="RefSeq" id="WP_113921526.1">
    <property type="nucleotide sequence ID" value="NZ_QNRX01000019.1"/>
</dbReference>
<dbReference type="Proteomes" id="UP000253490">
    <property type="component" value="Unassembled WGS sequence"/>
</dbReference>
<protein>
    <submittedName>
        <fullName evidence="2">Uncharacterized protein</fullName>
    </submittedName>
</protein>
<keyword evidence="3" id="KW-1185">Reference proteome</keyword>
<accession>A0A366I0X2</accession>
<evidence type="ECO:0000313" key="3">
    <source>
        <dbReference type="Proteomes" id="UP000253490"/>
    </source>
</evidence>
<reference evidence="2 3" key="1">
    <citation type="submission" date="2018-06" db="EMBL/GenBank/DDBJ databases">
        <title>Genomic Encyclopedia of Type Strains, Phase IV (KMG-IV): sequencing the most valuable type-strain genomes for metagenomic binning, comparative biology and taxonomic classification.</title>
        <authorList>
            <person name="Goeker M."/>
        </authorList>
    </citation>
    <scope>NUCLEOTIDE SEQUENCE [LARGE SCALE GENOMIC DNA]</scope>
    <source>
        <strain evidence="2 3">DSM 22112</strain>
    </source>
</reference>
<dbReference type="AlphaFoldDB" id="A0A366I0X2"/>
<dbReference type="EMBL" id="QNRX01000019">
    <property type="protein sequence ID" value="RBP59314.1"/>
    <property type="molecule type" value="Genomic_DNA"/>
</dbReference>
<evidence type="ECO:0000256" key="1">
    <source>
        <dbReference type="SAM" id="Phobius"/>
    </source>
</evidence>
<feature type="transmembrane region" description="Helical" evidence="1">
    <location>
        <begin position="71"/>
        <end position="93"/>
    </location>
</feature>
<keyword evidence="1" id="KW-0812">Transmembrane</keyword>
<keyword evidence="1" id="KW-0472">Membrane</keyword>
<comment type="caution">
    <text evidence="2">The sequence shown here is derived from an EMBL/GenBank/DDBJ whole genome shotgun (WGS) entry which is preliminary data.</text>
</comment>
<name>A0A366I0X2_9FIRM</name>
<feature type="transmembrane region" description="Helical" evidence="1">
    <location>
        <begin position="44"/>
        <end position="59"/>
    </location>
</feature>
<evidence type="ECO:0000313" key="2">
    <source>
        <dbReference type="EMBL" id="RBP59314.1"/>
    </source>
</evidence>
<gene>
    <name evidence="2" type="ORF">DES36_11939</name>
</gene>